<protein>
    <submittedName>
        <fullName evidence="1">Uncharacterized protein</fullName>
    </submittedName>
</protein>
<evidence type="ECO:0000313" key="2">
    <source>
        <dbReference type="Proteomes" id="UP000308133"/>
    </source>
</evidence>
<evidence type="ECO:0000313" key="1">
    <source>
        <dbReference type="EMBL" id="TKX22568.1"/>
    </source>
</evidence>
<reference evidence="1 2" key="1">
    <citation type="submission" date="2018-02" db="EMBL/GenBank/DDBJ databases">
        <title>Draft genome sequences of Elsinoe sp., causing black scab on jojoba.</title>
        <authorList>
            <person name="Stodart B."/>
            <person name="Jeffress S."/>
            <person name="Ash G."/>
            <person name="Arun Chinnappa K."/>
        </authorList>
    </citation>
    <scope>NUCLEOTIDE SEQUENCE [LARGE SCALE GENOMIC DNA]</scope>
    <source>
        <strain evidence="1 2">Hillstone_2</strain>
    </source>
</reference>
<gene>
    <name evidence="1" type="ORF">C1H76_5351</name>
</gene>
<dbReference type="AlphaFoldDB" id="A0A4U7AVN9"/>
<sequence length="468" mass="52710">MALRLNCMALPSNTRERSMLSAPIASGIAEEDTYRRLAAKYPALNYQIGRACAVAGYTILYEELQLLPDISIAEEARDNKCHEIYESVVKQPLVYKVLDDYNRTASPDRPLVVPGLNCDTAVRSSLDAKQAVQELEEEIDDNDPLLGGFDDEPDCLYHEGFTRLQFNITEDQSVDEREVQATTEFEDITPLLYSPLPRRLPALKQKDLLVNIAASEGNIDRYVRLRRPFSVPQQYLQVDALVRGIYHHPLFAKWCSMQPEFLFSNAIQNAITARYIMCNDVSRVNADTRTYQIWYPSWASSETYGEVLCRCPSMRQSVARAGIVTGDVSLFSAADPDPSDRYLGIEAKASPNPWFMEELTRRASAQGKQVNTDSNEYDLGHIPARDKTYEHRPGTVPKDLNDCAGFKQHGTFSIYDGCEFNIAPVAASAIATYAVKNHPMFKDSDYLNSMDLFPGSVRLEFFEEKVAS</sequence>
<name>A0A4U7AVN9_9PEZI</name>
<dbReference type="Proteomes" id="UP000308133">
    <property type="component" value="Unassembled WGS sequence"/>
</dbReference>
<accession>A0A4U7AVN9</accession>
<organism evidence="1 2">
    <name type="scientific">Elsinoe australis</name>
    <dbReference type="NCBI Taxonomy" id="40998"/>
    <lineage>
        <taxon>Eukaryota</taxon>
        <taxon>Fungi</taxon>
        <taxon>Dikarya</taxon>
        <taxon>Ascomycota</taxon>
        <taxon>Pezizomycotina</taxon>
        <taxon>Dothideomycetes</taxon>
        <taxon>Dothideomycetidae</taxon>
        <taxon>Myriangiales</taxon>
        <taxon>Elsinoaceae</taxon>
        <taxon>Elsinoe</taxon>
    </lineage>
</organism>
<proteinExistence type="predicted"/>
<dbReference type="EMBL" id="PTQR01000066">
    <property type="protein sequence ID" value="TKX22568.1"/>
    <property type="molecule type" value="Genomic_DNA"/>
</dbReference>
<comment type="caution">
    <text evidence="1">The sequence shown here is derived from an EMBL/GenBank/DDBJ whole genome shotgun (WGS) entry which is preliminary data.</text>
</comment>